<evidence type="ECO:0000313" key="2">
    <source>
        <dbReference type="EMBL" id="EAX99832.1"/>
    </source>
</evidence>
<gene>
    <name evidence="2" type="ORF">TVAG_088140</name>
</gene>
<reference evidence="2" key="2">
    <citation type="journal article" date="2007" name="Science">
        <title>Draft genome sequence of the sexually transmitted pathogen Trichomonas vaginalis.</title>
        <authorList>
            <person name="Carlton J.M."/>
            <person name="Hirt R.P."/>
            <person name="Silva J.C."/>
            <person name="Delcher A.L."/>
            <person name="Schatz M."/>
            <person name="Zhao Q."/>
            <person name="Wortman J.R."/>
            <person name="Bidwell S.L."/>
            <person name="Alsmark U.C.M."/>
            <person name="Besteiro S."/>
            <person name="Sicheritz-Ponten T."/>
            <person name="Noel C.J."/>
            <person name="Dacks J.B."/>
            <person name="Foster P.G."/>
            <person name="Simillion C."/>
            <person name="Van de Peer Y."/>
            <person name="Miranda-Saavedra D."/>
            <person name="Barton G.J."/>
            <person name="Westrop G.D."/>
            <person name="Mueller S."/>
            <person name="Dessi D."/>
            <person name="Fiori P.L."/>
            <person name="Ren Q."/>
            <person name="Paulsen I."/>
            <person name="Zhang H."/>
            <person name="Bastida-Corcuera F.D."/>
            <person name="Simoes-Barbosa A."/>
            <person name="Brown M.T."/>
            <person name="Hayes R.D."/>
            <person name="Mukherjee M."/>
            <person name="Okumura C.Y."/>
            <person name="Schneider R."/>
            <person name="Smith A.J."/>
            <person name="Vanacova S."/>
            <person name="Villalvazo M."/>
            <person name="Haas B.J."/>
            <person name="Pertea M."/>
            <person name="Feldblyum T.V."/>
            <person name="Utterback T.R."/>
            <person name="Shu C.L."/>
            <person name="Osoegawa K."/>
            <person name="de Jong P.J."/>
            <person name="Hrdy I."/>
            <person name="Horvathova L."/>
            <person name="Zubacova Z."/>
            <person name="Dolezal P."/>
            <person name="Malik S.B."/>
            <person name="Logsdon J.M. Jr."/>
            <person name="Henze K."/>
            <person name="Gupta A."/>
            <person name="Wang C.C."/>
            <person name="Dunne R.L."/>
            <person name="Upcroft J.A."/>
            <person name="Upcroft P."/>
            <person name="White O."/>
            <person name="Salzberg S.L."/>
            <person name="Tang P."/>
            <person name="Chiu C.-H."/>
            <person name="Lee Y.-S."/>
            <person name="Embley T.M."/>
            <person name="Coombs G.H."/>
            <person name="Mottram J.C."/>
            <person name="Tachezy J."/>
            <person name="Fraser-Liggett C.M."/>
            <person name="Johnson P.J."/>
        </authorList>
    </citation>
    <scope>NUCLEOTIDE SEQUENCE [LARGE SCALE GENOMIC DNA]</scope>
    <source>
        <strain evidence="2">G3</strain>
    </source>
</reference>
<dbReference type="EMBL" id="DS113624">
    <property type="protein sequence ID" value="EAX99832.1"/>
    <property type="molecule type" value="Genomic_DNA"/>
</dbReference>
<evidence type="ECO:0000313" key="3">
    <source>
        <dbReference type="Proteomes" id="UP000001542"/>
    </source>
</evidence>
<organism evidence="2 3">
    <name type="scientific">Trichomonas vaginalis (strain ATCC PRA-98 / G3)</name>
    <dbReference type="NCBI Taxonomy" id="412133"/>
    <lineage>
        <taxon>Eukaryota</taxon>
        <taxon>Metamonada</taxon>
        <taxon>Parabasalia</taxon>
        <taxon>Trichomonadida</taxon>
        <taxon>Trichomonadidae</taxon>
        <taxon>Trichomonas</taxon>
    </lineage>
</organism>
<protein>
    <submittedName>
        <fullName evidence="2">Phosphoserine phosphatase, putative</fullName>
    </submittedName>
</protein>
<dbReference type="VEuPathDB" id="TrichDB:TVAG_088140"/>
<sequence>MEEIEELRKKVEEAKKEYTESLNKANDLKAKYDDLVRNDYQENITKLNNQMQKLNNEKSQLIRLIEDAELIKNKQLQKLNDDSDNSVERYQFIPKKQANCEKSEQINKIFAEITAVDQEIKIKSKEYEQKLAKIAKLQKYRLEISNMKEELEQKSSEYNNNEKIKQNIQDLKSQIAAYESVLPKYNHDPDVILSDYKEKYESSLIKNKIAETTAKQSIMEAIRDLWKIDLPE</sequence>
<reference evidence="2" key="1">
    <citation type="submission" date="2006-10" db="EMBL/GenBank/DDBJ databases">
        <authorList>
            <person name="Amadeo P."/>
            <person name="Zhao Q."/>
            <person name="Wortman J."/>
            <person name="Fraser-Liggett C."/>
            <person name="Carlton J."/>
        </authorList>
    </citation>
    <scope>NUCLEOTIDE SEQUENCE</scope>
    <source>
        <strain evidence="2">G3</strain>
    </source>
</reference>
<dbReference type="RefSeq" id="XP_001312762.1">
    <property type="nucleotide sequence ID" value="XM_001312761.1"/>
</dbReference>
<accession>A2F5K6</accession>
<dbReference type="InParanoid" id="A2F5K6"/>
<dbReference type="Proteomes" id="UP000001542">
    <property type="component" value="Unassembled WGS sequence"/>
</dbReference>
<keyword evidence="1" id="KW-0175">Coiled coil</keyword>
<dbReference type="KEGG" id="tva:4757650"/>
<feature type="coiled-coil region" evidence="1">
    <location>
        <begin position="1"/>
        <end position="74"/>
    </location>
</feature>
<dbReference type="VEuPathDB" id="TrichDB:TVAGG3_0511210"/>
<name>A2F5K6_TRIV3</name>
<dbReference type="AlphaFoldDB" id="A2F5K6"/>
<evidence type="ECO:0000256" key="1">
    <source>
        <dbReference type="SAM" id="Coils"/>
    </source>
</evidence>
<proteinExistence type="predicted"/>
<keyword evidence="3" id="KW-1185">Reference proteome</keyword>
<dbReference type="SMR" id="A2F5K6"/>
<feature type="coiled-coil region" evidence="1">
    <location>
        <begin position="134"/>
        <end position="181"/>
    </location>
</feature>